<proteinExistence type="predicted"/>
<dbReference type="Proteomes" id="UP000235388">
    <property type="component" value="Unassembled WGS sequence"/>
</dbReference>
<sequence>MTENPEVTISKPPDSPLFEFKFAEPRKTPKQSPTKSQSALDFPTNTGHYRGSPFPPAGFPTIPNVACGNNSPSAACMQHPPYPSINGGQVRYPFG</sequence>
<evidence type="ECO:0000313" key="3">
    <source>
        <dbReference type="Proteomes" id="UP000235388"/>
    </source>
</evidence>
<accession>A0A2N5VJP3</accession>
<dbReference type="AlphaFoldDB" id="A0A2N5VJP3"/>
<feature type="region of interest" description="Disordered" evidence="1">
    <location>
        <begin position="24"/>
        <end position="56"/>
    </location>
</feature>
<name>A0A2N5VJP3_9BASI</name>
<gene>
    <name evidence="2" type="ORF">PCANC_12740</name>
</gene>
<protein>
    <submittedName>
        <fullName evidence="2">Uncharacterized protein</fullName>
    </submittedName>
</protein>
<dbReference type="EMBL" id="PGCJ01000091">
    <property type="protein sequence ID" value="PLW50218.1"/>
    <property type="molecule type" value="Genomic_DNA"/>
</dbReference>
<comment type="caution">
    <text evidence="2">The sequence shown here is derived from an EMBL/GenBank/DDBJ whole genome shotgun (WGS) entry which is preliminary data.</text>
</comment>
<evidence type="ECO:0000256" key="1">
    <source>
        <dbReference type="SAM" id="MobiDB-lite"/>
    </source>
</evidence>
<reference evidence="2 3" key="1">
    <citation type="submission" date="2017-11" db="EMBL/GenBank/DDBJ databases">
        <title>De novo assembly and phasing of dikaryotic genomes from two isolates of Puccinia coronata f. sp. avenae, the causal agent of oat crown rust.</title>
        <authorList>
            <person name="Miller M.E."/>
            <person name="Zhang Y."/>
            <person name="Omidvar V."/>
            <person name="Sperschneider J."/>
            <person name="Schwessinger B."/>
            <person name="Raley C."/>
            <person name="Palmer J.M."/>
            <person name="Garnica D."/>
            <person name="Upadhyaya N."/>
            <person name="Rathjen J."/>
            <person name="Taylor J.M."/>
            <person name="Park R.F."/>
            <person name="Dodds P.N."/>
            <person name="Hirsch C.D."/>
            <person name="Kianian S.F."/>
            <person name="Figueroa M."/>
        </authorList>
    </citation>
    <scope>NUCLEOTIDE SEQUENCE [LARGE SCALE GENOMIC DNA]</scope>
    <source>
        <strain evidence="2">12NC29</strain>
    </source>
</reference>
<evidence type="ECO:0000313" key="2">
    <source>
        <dbReference type="EMBL" id="PLW50218.1"/>
    </source>
</evidence>
<keyword evidence="3" id="KW-1185">Reference proteome</keyword>
<organism evidence="2 3">
    <name type="scientific">Puccinia coronata f. sp. avenae</name>
    <dbReference type="NCBI Taxonomy" id="200324"/>
    <lineage>
        <taxon>Eukaryota</taxon>
        <taxon>Fungi</taxon>
        <taxon>Dikarya</taxon>
        <taxon>Basidiomycota</taxon>
        <taxon>Pucciniomycotina</taxon>
        <taxon>Pucciniomycetes</taxon>
        <taxon>Pucciniales</taxon>
        <taxon>Pucciniaceae</taxon>
        <taxon>Puccinia</taxon>
    </lineage>
</organism>
<feature type="compositionally biased region" description="Polar residues" evidence="1">
    <location>
        <begin position="30"/>
        <end position="47"/>
    </location>
</feature>